<keyword evidence="3" id="KW-1185">Reference proteome</keyword>
<name>A0A1E3L8N8_9BACL</name>
<comment type="caution">
    <text evidence="2">The sequence shown here is derived from an EMBL/GenBank/DDBJ whole genome shotgun (WGS) entry which is preliminary data.</text>
</comment>
<feature type="transmembrane region" description="Helical" evidence="1">
    <location>
        <begin position="134"/>
        <end position="156"/>
    </location>
</feature>
<feature type="transmembrane region" description="Helical" evidence="1">
    <location>
        <begin position="62"/>
        <end position="79"/>
    </location>
</feature>
<evidence type="ECO:0008006" key="4">
    <source>
        <dbReference type="Google" id="ProtNLM"/>
    </source>
</evidence>
<evidence type="ECO:0000256" key="1">
    <source>
        <dbReference type="SAM" id="Phobius"/>
    </source>
</evidence>
<organism evidence="2 3">
    <name type="scientific">Paenibacillus nuruki</name>
    <dbReference type="NCBI Taxonomy" id="1886670"/>
    <lineage>
        <taxon>Bacteria</taxon>
        <taxon>Bacillati</taxon>
        <taxon>Bacillota</taxon>
        <taxon>Bacilli</taxon>
        <taxon>Bacillales</taxon>
        <taxon>Paenibacillaceae</taxon>
        <taxon>Paenibacillus</taxon>
    </lineage>
</organism>
<evidence type="ECO:0000313" key="3">
    <source>
        <dbReference type="Proteomes" id="UP000094578"/>
    </source>
</evidence>
<evidence type="ECO:0000313" key="2">
    <source>
        <dbReference type="EMBL" id="ODP30159.1"/>
    </source>
</evidence>
<feature type="transmembrane region" description="Helical" evidence="1">
    <location>
        <begin position="91"/>
        <end position="114"/>
    </location>
</feature>
<dbReference type="Proteomes" id="UP000094578">
    <property type="component" value="Unassembled WGS sequence"/>
</dbReference>
<accession>A0A1E3L8N8</accession>
<dbReference type="RefSeq" id="WP_069325879.1">
    <property type="nucleotide sequence ID" value="NZ_MDER01000024.1"/>
</dbReference>
<protein>
    <recommendedName>
        <fullName evidence="4">Integral membrane protein</fullName>
    </recommendedName>
</protein>
<feature type="transmembrane region" description="Helical" evidence="1">
    <location>
        <begin position="162"/>
        <end position="189"/>
    </location>
</feature>
<feature type="transmembrane region" description="Helical" evidence="1">
    <location>
        <begin position="29"/>
        <end position="50"/>
    </location>
</feature>
<keyword evidence="1" id="KW-0472">Membrane</keyword>
<dbReference type="AlphaFoldDB" id="A0A1E3L8N8"/>
<keyword evidence="1" id="KW-1133">Transmembrane helix</keyword>
<keyword evidence="1" id="KW-0812">Transmembrane</keyword>
<sequence>MSILYLFWAFLGQAILGILITGLNRFGLAAIWLDYVPTVIVSVLYFIGFMKLEKVNPQFAKGKIAAISAAVLAIIQIFLPGQANVLPLPWWLAIVSLLVIIADLFIIYTVCKGIGELAEAQNLPDFKKVSYQRWIIYVCNQIVALAVLAISAFVSSTSEGNLVILAGLLGVIYVIFGLLVYILMATFIWKAYKLLDIK</sequence>
<proteinExistence type="predicted"/>
<gene>
    <name evidence="2" type="ORF">PTI45_00401</name>
</gene>
<reference evidence="2 3" key="1">
    <citation type="submission" date="2016-08" db="EMBL/GenBank/DDBJ databases">
        <title>Genome sequencing of Paenibacillus sp. TI45-13ar, isolated from Korean traditional nuruk.</title>
        <authorList>
            <person name="Kim S.-J."/>
        </authorList>
    </citation>
    <scope>NUCLEOTIDE SEQUENCE [LARGE SCALE GENOMIC DNA]</scope>
    <source>
        <strain evidence="2 3">TI45-13ar</strain>
    </source>
</reference>
<dbReference type="EMBL" id="MDER01000024">
    <property type="protein sequence ID" value="ODP30159.1"/>
    <property type="molecule type" value="Genomic_DNA"/>
</dbReference>
<dbReference type="STRING" id="1886670.PTI45_00401"/>
<feature type="transmembrane region" description="Helical" evidence="1">
    <location>
        <begin position="5"/>
        <end position="23"/>
    </location>
</feature>